<comment type="similarity">
    <text evidence="3">In the C-terminal section; belongs to the protein kinase superfamily. Ser/Thr protein kinase family.</text>
</comment>
<gene>
    <name evidence="7" type="ORF">NC653_034158</name>
</gene>
<keyword evidence="7" id="KW-0675">Receptor</keyword>
<dbReference type="GO" id="GO:0006952">
    <property type="term" value="P:defense response"/>
    <property type="evidence" value="ECO:0007669"/>
    <property type="project" value="UniProtKB-ARBA"/>
</dbReference>
<keyword evidence="4" id="KW-0430">Lectin</keyword>
<keyword evidence="7" id="KW-0418">Kinase</keyword>
<dbReference type="PROSITE" id="PS00307">
    <property type="entry name" value="LECTIN_LEGUME_BETA"/>
    <property type="match status" value="1"/>
</dbReference>
<organism evidence="7 8">
    <name type="scientific">Populus alba x Populus x berolinensis</name>
    <dbReference type="NCBI Taxonomy" id="444605"/>
    <lineage>
        <taxon>Eukaryota</taxon>
        <taxon>Viridiplantae</taxon>
        <taxon>Streptophyta</taxon>
        <taxon>Embryophyta</taxon>
        <taxon>Tracheophyta</taxon>
        <taxon>Spermatophyta</taxon>
        <taxon>Magnoliopsida</taxon>
        <taxon>eudicotyledons</taxon>
        <taxon>Gunneridae</taxon>
        <taxon>Pentapetalae</taxon>
        <taxon>rosids</taxon>
        <taxon>fabids</taxon>
        <taxon>Malpighiales</taxon>
        <taxon>Salicaceae</taxon>
        <taxon>Saliceae</taxon>
        <taxon>Populus</taxon>
    </lineage>
</organism>
<feature type="domain" description="Protein kinase" evidence="6">
    <location>
        <begin position="524"/>
        <end position="822"/>
    </location>
</feature>
<dbReference type="PANTHER" id="PTHR11014">
    <property type="entry name" value="PEPTIDASE M20 FAMILY MEMBER"/>
    <property type="match status" value="1"/>
</dbReference>
<dbReference type="InterPro" id="IPR013320">
    <property type="entry name" value="ConA-like_dom_sf"/>
</dbReference>
<keyword evidence="5" id="KW-1133">Transmembrane helix</keyword>
<comment type="similarity">
    <text evidence="1">Belongs to the leguminous lectin family.</text>
</comment>
<dbReference type="InterPro" id="IPR017439">
    <property type="entry name" value="Amidohydrolase"/>
</dbReference>
<dbReference type="InterPro" id="IPR001220">
    <property type="entry name" value="Legume_lectin_dom"/>
</dbReference>
<dbReference type="InterPro" id="IPR000719">
    <property type="entry name" value="Prot_kinase_dom"/>
</dbReference>
<dbReference type="InterPro" id="IPR019825">
    <property type="entry name" value="Lectin_legB_Mn/Ca_BS"/>
</dbReference>
<dbReference type="PROSITE" id="PS50011">
    <property type="entry name" value="PROTEIN_KINASE_DOM"/>
    <property type="match status" value="1"/>
</dbReference>
<dbReference type="Gene3D" id="2.60.120.200">
    <property type="match status" value="1"/>
</dbReference>
<dbReference type="SUPFAM" id="SSF53187">
    <property type="entry name" value="Zn-dependent exopeptidases"/>
    <property type="match status" value="1"/>
</dbReference>
<dbReference type="InterPro" id="IPR036264">
    <property type="entry name" value="Bact_exopeptidase_dim_dom"/>
</dbReference>
<feature type="transmembrane region" description="Helical" evidence="5">
    <location>
        <begin position="260"/>
        <end position="280"/>
    </location>
</feature>
<evidence type="ECO:0000256" key="3">
    <source>
        <dbReference type="ARBA" id="ARBA00010217"/>
    </source>
</evidence>
<dbReference type="GO" id="GO:0005524">
    <property type="term" value="F:ATP binding"/>
    <property type="evidence" value="ECO:0007669"/>
    <property type="project" value="InterPro"/>
</dbReference>
<dbReference type="PANTHER" id="PTHR11014:SF140">
    <property type="entry name" value="IAA-AMINO ACID HYDROLASE ILR1-LIKE 3"/>
    <property type="match status" value="1"/>
</dbReference>
<dbReference type="EMBL" id="JAQIZT010000015">
    <property type="protein sequence ID" value="KAJ6969540.1"/>
    <property type="molecule type" value="Genomic_DNA"/>
</dbReference>
<dbReference type="Proteomes" id="UP001164929">
    <property type="component" value="Chromosome 15"/>
</dbReference>
<dbReference type="Pfam" id="PF00139">
    <property type="entry name" value="Lectin_legB"/>
    <property type="match status" value="1"/>
</dbReference>
<evidence type="ECO:0000313" key="8">
    <source>
        <dbReference type="Proteomes" id="UP001164929"/>
    </source>
</evidence>
<dbReference type="GO" id="GO:0004672">
    <property type="term" value="F:protein kinase activity"/>
    <property type="evidence" value="ECO:0007669"/>
    <property type="project" value="InterPro"/>
</dbReference>
<proteinExistence type="inferred from homology"/>
<evidence type="ECO:0000256" key="5">
    <source>
        <dbReference type="SAM" id="Phobius"/>
    </source>
</evidence>
<evidence type="ECO:0000256" key="2">
    <source>
        <dbReference type="ARBA" id="ARBA00008536"/>
    </source>
</evidence>
<keyword evidence="8" id="KW-1185">Reference proteome</keyword>
<dbReference type="InterPro" id="IPR001245">
    <property type="entry name" value="Ser-Thr/Tyr_kinase_cat_dom"/>
</dbReference>
<dbReference type="SUPFAM" id="SSF56112">
    <property type="entry name" value="Protein kinase-like (PK-like)"/>
    <property type="match status" value="1"/>
</dbReference>
<dbReference type="NCBIfam" id="TIGR01891">
    <property type="entry name" value="amidohydrolases"/>
    <property type="match status" value="1"/>
</dbReference>
<dbReference type="SUPFAM" id="SSF55031">
    <property type="entry name" value="Bacterial exopeptidase dimerisation domain"/>
    <property type="match status" value="1"/>
</dbReference>
<dbReference type="GO" id="GO:0030246">
    <property type="term" value="F:carbohydrate binding"/>
    <property type="evidence" value="ECO:0007669"/>
    <property type="project" value="UniProtKB-KW"/>
</dbReference>
<reference evidence="7" key="1">
    <citation type="journal article" date="2023" name="Mol. Ecol. Resour.">
        <title>Chromosome-level genome assembly of a triploid poplar Populus alba 'Berolinensis'.</title>
        <authorList>
            <person name="Chen S."/>
            <person name="Yu Y."/>
            <person name="Wang X."/>
            <person name="Wang S."/>
            <person name="Zhang T."/>
            <person name="Zhou Y."/>
            <person name="He R."/>
            <person name="Meng N."/>
            <person name="Wang Y."/>
            <person name="Liu W."/>
            <person name="Liu Z."/>
            <person name="Liu J."/>
            <person name="Guo Q."/>
            <person name="Huang H."/>
            <person name="Sederoff R.R."/>
            <person name="Wang G."/>
            <person name="Qu G."/>
            <person name="Chen S."/>
        </authorList>
    </citation>
    <scope>NUCLEOTIDE SEQUENCE</scope>
    <source>
        <strain evidence="7">SC-2020</strain>
    </source>
</reference>
<dbReference type="Pfam" id="PF01546">
    <property type="entry name" value="Peptidase_M20"/>
    <property type="match status" value="1"/>
</dbReference>
<protein>
    <submittedName>
        <fullName evidence="7">L-type lectin-domain containing receptor kinase VIII.1-like</fullName>
    </submittedName>
</protein>
<keyword evidence="5" id="KW-0472">Membrane</keyword>
<dbReference type="SUPFAM" id="SSF49899">
    <property type="entry name" value="Concanavalin A-like lectins/glucanases"/>
    <property type="match status" value="1"/>
</dbReference>
<dbReference type="GO" id="GO:0016787">
    <property type="term" value="F:hydrolase activity"/>
    <property type="evidence" value="ECO:0007669"/>
    <property type="project" value="InterPro"/>
</dbReference>
<comment type="similarity">
    <text evidence="2">In the N-terminal section; belongs to the leguminous lectin family.</text>
</comment>
<dbReference type="Gene3D" id="3.40.630.10">
    <property type="entry name" value="Zn peptidases"/>
    <property type="match status" value="1"/>
</dbReference>
<evidence type="ECO:0000313" key="7">
    <source>
        <dbReference type="EMBL" id="KAJ6969540.1"/>
    </source>
</evidence>
<accession>A0AAD6LM50</accession>
<keyword evidence="7" id="KW-0808">Transferase</keyword>
<dbReference type="InterPro" id="IPR002933">
    <property type="entry name" value="Peptidase_M20"/>
</dbReference>
<dbReference type="Gene3D" id="1.10.510.10">
    <property type="entry name" value="Transferase(Phosphotransferase) domain 1"/>
    <property type="match status" value="1"/>
</dbReference>
<comment type="caution">
    <text evidence="7">The sequence shown here is derived from an EMBL/GenBank/DDBJ whole genome shotgun (WGS) entry which is preliminary data.</text>
</comment>
<dbReference type="AlphaFoldDB" id="A0AAD6LM50"/>
<dbReference type="InterPro" id="IPR011009">
    <property type="entry name" value="Kinase-like_dom_sf"/>
</dbReference>
<keyword evidence="5" id="KW-0812">Transmembrane</keyword>
<evidence type="ECO:0000259" key="6">
    <source>
        <dbReference type="PROSITE" id="PS50011"/>
    </source>
</evidence>
<dbReference type="CDD" id="cd06899">
    <property type="entry name" value="lectin_legume_LecRK_Arcelin_ConA"/>
    <property type="match status" value="1"/>
</dbReference>
<sequence length="859" mass="94438">MRTQNLDLKNTTLVLLIRSELDKLGISYTYPVAKTGIVAQIGSGSPPVVALRADMDALPLQELVEWEHKSKVDGKMHGCGHDAHTAMLLGAAKLLNERKHKLKGTVRLLFQPAEEGGAGASHMIKEGALGDAEAIFGMHIDYTKPTGTIASLPGPVLAAVSFFQVKIEGKGGHAAGPHNAVDPLLAASFAILALQQLISRELDPLHSQFISGENGESRVYLQLACPKLHSLPFQAQELRPMQAEHCSALVSSLSTIMGSYCCFSFLFSATIVVFVAYPILADGKKQITGPAVTVTKHLFFSDFRLDDPKIVHEVKLLGSARFSDEKGAIQIPEESQLDLRHQAGRAIYAYPIRMLDPLTGTPASFETTFSFQFSNSSAESHVNSTGGYNNSGGSGLAFIVVPDEFTVGRPGPWLAMLNDACEDNYKAVAVEFDTRHNPEFGDPNDNHVGINLGSIISTTTVNASDVGVYLKDGLIHQAKIAYNGSRSWMEVSLGSKPIFSGSLDLSPFLNEYMFVGFSASTGEMTQIHNVYSWNFTSTSQASLRAPTAETCETVFASLFYNGRRRNNQTEAVILPDKRQRPRPPNKPRRFTISEVSSATRGFHEYEILGSDSKDEDCSNRSVPLAEFDTPTWFLSEDGVRIIVKTMVVYDFYPNGSLDKWLFGAGVLPWTRRLKVVKDVADALSFLHSKQLAHKNMKTTSVFLDVSFRAVLGDFGFVLSSTESQRFEATVSQKADVFEFGIFVLEVVSGRGRLESELRQDERDLLDFAWRMHEIDEKARLVDRRMGSMVNLEQAIRVSEIGLLCTLNENKGRPCMEEAVEFLNLDGPIPELPPNRPVALFPYSSANTGLCTGYSCTLFK</sequence>
<dbReference type="Pfam" id="PF07714">
    <property type="entry name" value="PK_Tyr_Ser-Thr"/>
    <property type="match status" value="1"/>
</dbReference>
<evidence type="ECO:0000256" key="1">
    <source>
        <dbReference type="ARBA" id="ARBA00007606"/>
    </source>
</evidence>
<evidence type="ECO:0000256" key="4">
    <source>
        <dbReference type="ARBA" id="ARBA00022734"/>
    </source>
</evidence>
<name>A0AAD6LM50_9ROSI</name>